<keyword evidence="5 6" id="KW-0472">Membrane</keyword>
<evidence type="ECO:0000256" key="3">
    <source>
        <dbReference type="ARBA" id="ARBA00022692"/>
    </source>
</evidence>
<keyword evidence="4 6" id="KW-1133">Transmembrane helix</keyword>
<proteinExistence type="predicted"/>
<feature type="transmembrane region" description="Helical" evidence="6">
    <location>
        <begin position="68"/>
        <end position="86"/>
    </location>
</feature>
<dbReference type="Pfam" id="PF01810">
    <property type="entry name" value="LysE"/>
    <property type="match status" value="1"/>
</dbReference>
<dbReference type="OrthoDB" id="5638726at2"/>
<organism evidence="7 8">
    <name type="scientific">Parendozoicomonas haliclonae</name>
    <dbReference type="NCBI Taxonomy" id="1960125"/>
    <lineage>
        <taxon>Bacteria</taxon>
        <taxon>Pseudomonadati</taxon>
        <taxon>Pseudomonadota</taxon>
        <taxon>Gammaproteobacteria</taxon>
        <taxon>Oceanospirillales</taxon>
        <taxon>Endozoicomonadaceae</taxon>
        <taxon>Parendozoicomonas</taxon>
    </lineage>
</organism>
<keyword evidence="3 6" id="KW-0812">Transmembrane</keyword>
<dbReference type="PANTHER" id="PTHR30086">
    <property type="entry name" value="ARGININE EXPORTER PROTEIN ARGO"/>
    <property type="match status" value="1"/>
</dbReference>
<evidence type="ECO:0000313" key="8">
    <source>
        <dbReference type="Proteomes" id="UP000196573"/>
    </source>
</evidence>
<reference evidence="7 8" key="1">
    <citation type="submission" date="2017-03" db="EMBL/GenBank/DDBJ databases">
        <authorList>
            <person name="Afonso C.L."/>
            <person name="Miller P.J."/>
            <person name="Scott M.A."/>
            <person name="Spackman E."/>
            <person name="Goraichik I."/>
            <person name="Dimitrov K.M."/>
            <person name="Suarez D.L."/>
            <person name="Swayne D.E."/>
        </authorList>
    </citation>
    <scope>NUCLEOTIDE SEQUENCE [LARGE SCALE GENOMIC DNA]</scope>
    <source>
        <strain evidence="7">SB41UT1</strain>
    </source>
</reference>
<dbReference type="Proteomes" id="UP000196573">
    <property type="component" value="Unassembled WGS sequence"/>
</dbReference>
<dbReference type="InterPro" id="IPR001123">
    <property type="entry name" value="LeuE-type"/>
</dbReference>
<keyword evidence="8" id="KW-1185">Reference proteome</keyword>
<evidence type="ECO:0000256" key="4">
    <source>
        <dbReference type="ARBA" id="ARBA00022989"/>
    </source>
</evidence>
<evidence type="ECO:0000313" key="7">
    <source>
        <dbReference type="EMBL" id="SMA32144.1"/>
    </source>
</evidence>
<evidence type="ECO:0000256" key="6">
    <source>
        <dbReference type="SAM" id="Phobius"/>
    </source>
</evidence>
<gene>
    <name evidence="7" type="primary">argO</name>
    <name evidence="7" type="ORF">EHSB41UT_00110</name>
</gene>
<keyword evidence="2" id="KW-1003">Cell membrane</keyword>
<dbReference type="PANTHER" id="PTHR30086:SF20">
    <property type="entry name" value="ARGININE EXPORTER PROTEIN ARGO-RELATED"/>
    <property type="match status" value="1"/>
</dbReference>
<evidence type="ECO:0000256" key="1">
    <source>
        <dbReference type="ARBA" id="ARBA00004651"/>
    </source>
</evidence>
<feature type="transmembrane region" description="Helical" evidence="6">
    <location>
        <begin position="147"/>
        <end position="172"/>
    </location>
</feature>
<name>A0A1X7AEE5_9GAMM</name>
<evidence type="ECO:0000256" key="5">
    <source>
        <dbReference type="ARBA" id="ARBA00023136"/>
    </source>
</evidence>
<dbReference type="GO" id="GO:0005886">
    <property type="term" value="C:plasma membrane"/>
    <property type="evidence" value="ECO:0007669"/>
    <property type="project" value="UniProtKB-SubCell"/>
</dbReference>
<feature type="transmembrane region" description="Helical" evidence="6">
    <location>
        <begin position="38"/>
        <end position="62"/>
    </location>
</feature>
<protein>
    <submittedName>
        <fullName evidence="7">Arginine exporter protein ArgO</fullName>
    </submittedName>
</protein>
<comment type="subcellular location">
    <subcellularLocation>
        <location evidence="1">Cell membrane</location>
        <topology evidence="1">Multi-pass membrane protein</topology>
    </subcellularLocation>
</comment>
<dbReference type="RefSeq" id="WP_087105864.1">
    <property type="nucleotide sequence ID" value="NZ_CBCSCN010000012.1"/>
</dbReference>
<feature type="transmembrane region" description="Helical" evidence="6">
    <location>
        <begin position="6"/>
        <end position="26"/>
    </location>
</feature>
<dbReference type="GO" id="GO:0015171">
    <property type="term" value="F:amino acid transmembrane transporter activity"/>
    <property type="evidence" value="ECO:0007669"/>
    <property type="project" value="TreeGrafter"/>
</dbReference>
<sequence>MNVLPAVEGFFLGASMIIAIGAQNAWVIQKGIARNYPLLVAAICALCDITLITLGVYGAGALLAETQWLMNSVTIGGILFLGWYGLNSLRSALAPAGSLDIESEKAVSLSRVVSGTLAVTLLNPHVYLDTVMILGGIGNQYQEPDKMIFVLGTVSASIVWFFTLALGAVKLAPVLSRPKVRKGIDLLIATIMWVIAASLIMRMI</sequence>
<accession>A0A1X7AEE5</accession>
<feature type="transmembrane region" description="Helical" evidence="6">
    <location>
        <begin position="184"/>
        <end position="201"/>
    </location>
</feature>
<dbReference type="AlphaFoldDB" id="A0A1X7AEE5"/>
<dbReference type="EMBL" id="FWPT01000001">
    <property type="protein sequence ID" value="SMA32144.1"/>
    <property type="molecule type" value="Genomic_DNA"/>
</dbReference>
<evidence type="ECO:0000256" key="2">
    <source>
        <dbReference type="ARBA" id="ARBA00022475"/>
    </source>
</evidence>